<dbReference type="PANTHER" id="PTHR10492:SF57">
    <property type="entry name" value="ATP-DEPENDENT DNA HELICASE"/>
    <property type="match status" value="1"/>
</dbReference>
<evidence type="ECO:0000313" key="2">
    <source>
        <dbReference type="EMBL" id="KAI3939966.1"/>
    </source>
</evidence>
<accession>A0AAD4XR73</accession>
<dbReference type="EMBL" id="JAJJMB010005286">
    <property type="protein sequence ID" value="KAI3939966.1"/>
    <property type="molecule type" value="Genomic_DNA"/>
</dbReference>
<gene>
    <name evidence="2" type="ORF">MKW98_029742</name>
</gene>
<name>A0AAD4XR73_9MAGN</name>
<keyword evidence="3" id="KW-1185">Reference proteome</keyword>
<feature type="domain" description="Helitron helicase-like" evidence="1">
    <location>
        <begin position="2"/>
        <end position="143"/>
    </location>
</feature>
<dbReference type="PANTHER" id="PTHR10492">
    <property type="match status" value="1"/>
</dbReference>
<evidence type="ECO:0000259" key="1">
    <source>
        <dbReference type="Pfam" id="PF14214"/>
    </source>
</evidence>
<dbReference type="AlphaFoldDB" id="A0AAD4XR73"/>
<protein>
    <recommendedName>
        <fullName evidence="1">Helitron helicase-like domain-containing protein</fullName>
    </recommendedName>
</protein>
<dbReference type="Pfam" id="PF14214">
    <property type="entry name" value="Helitron_like_N"/>
    <property type="match status" value="1"/>
</dbReference>
<evidence type="ECO:0000313" key="3">
    <source>
        <dbReference type="Proteomes" id="UP001202328"/>
    </source>
</evidence>
<dbReference type="InterPro" id="IPR025476">
    <property type="entry name" value="Helitron_helicase-like"/>
</dbReference>
<proteinExistence type="predicted"/>
<reference evidence="2" key="1">
    <citation type="submission" date="2022-04" db="EMBL/GenBank/DDBJ databases">
        <title>A functionally conserved STORR gene fusion in Papaver species that diverged 16.8 million years ago.</title>
        <authorList>
            <person name="Catania T."/>
        </authorList>
    </citation>
    <scope>NUCLEOTIDE SEQUENCE</scope>
    <source>
        <strain evidence="2">S-188037</strain>
    </source>
</reference>
<sequence length="278" mass="32366">MQLRWVRDNQKTFRAEWYSGVLDALDSNTGDIGQRVILPPTYTGSPRDMHQRYHDAMALVQKYGKPDLFITMTCNPNWEEIQRELRPGQQAQDRPDLTTRVFHSKFEEMKTDLFTKGVLGKVVAHVHVIKFQKRGLPHAHILIILNERDKLRSPDDYDRIVRAEIPDPNVEPELYASVLKHMIHMPCALSADSICKKDGKCKKRFPKPFAPETLEGQNSYPVYRRRNDGREVTLSNGKVVNNSWVVPYNPWLLKKYESYQCGDLFKYTICEIFVQICL</sequence>
<comment type="caution">
    <text evidence="2">The sequence shown here is derived from an EMBL/GenBank/DDBJ whole genome shotgun (WGS) entry which is preliminary data.</text>
</comment>
<organism evidence="2 3">
    <name type="scientific">Papaver atlanticum</name>
    <dbReference type="NCBI Taxonomy" id="357466"/>
    <lineage>
        <taxon>Eukaryota</taxon>
        <taxon>Viridiplantae</taxon>
        <taxon>Streptophyta</taxon>
        <taxon>Embryophyta</taxon>
        <taxon>Tracheophyta</taxon>
        <taxon>Spermatophyta</taxon>
        <taxon>Magnoliopsida</taxon>
        <taxon>Ranunculales</taxon>
        <taxon>Papaveraceae</taxon>
        <taxon>Papaveroideae</taxon>
        <taxon>Papaver</taxon>
    </lineage>
</organism>
<dbReference type="Proteomes" id="UP001202328">
    <property type="component" value="Unassembled WGS sequence"/>
</dbReference>